<evidence type="ECO:0000313" key="1">
    <source>
        <dbReference type="EMBL" id="CAA2621749.1"/>
    </source>
</evidence>
<dbReference type="AlphaFoldDB" id="A0A7I8ITU3"/>
<gene>
    <name evidence="1" type="ORF">SI7747_06007829</name>
</gene>
<keyword evidence="2" id="KW-1185">Reference proteome</keyword>
<proteinExistence type="predicted"/>
<sequence length="43" mass="5595">MHMYACRYWRRHCNPFVTPHFIHRERERERERRVGRLLVTERL</sequence>
<accession>A0A7I8ITU3</accession>
<reference evidence="1 2" key="1">
    <citation type="submission" date="2019-12" db="EMBL/GenBank/DDBJ databases">
        <authorList>
            <person name="Scholz U."/>
            <person name="Mascher M."/>
            <person name="Fiebig A."/>
        </authorList>
    </citation>
    <scope>NUCLEOTIDE SEQUENCE</scope>
</reference>
<protein>
    <submittedName>
        <fullName evidence="1">Uncharacterized protein</fullName>
    </submittedName>
</protein>
<organism evidence="1">
    <name type="scientific">Spirodela intermedia</name>
    <name type="common">Intermediate duckweed</name>
    <dbReference type="NCBI Taxonomy" id="51605"/>
    <lineage>
        <taxon>Eukaryota</taxon>
        <taxon>Viridiplantae</taxon>
        <taxon>Streptophyta</taxon>
        <taxon>Embryophyta</taxon>
        <taxon>Tracheophyta</taxon>
        <taxon>Spermatophyta</taxon>
        <taxon>Magnoliopsida</taxon>
        <taxon>Liliopsida</taxon>
        <taxon>Araceae</taxon>
        <taxon>Lemnoideae</taxon>
        <taxon>Spirodela</taxon>
    </lineage>
</organism>
<dbReference type="Proteomes" id="UP001189122">
    <property type="component" value="Unassembled WGS sequence"/>
</dbReference>
<name>A0A7I8ITU3_SPIIN</name>
<evidence type="ECO:0000313" key="2">
    <source>
        <dbReference type="Proteomes" id="UP001189122"/>
    </source>
</evidence>
<dbReference type="EMBL" id="CACRZD030000006">
    <property type="protein sequence ID" value="CAA6661434.1"/>
    <property type="molecule type" value="Genomic_DNA"/>
</dbReference>
<dbReference type="EMBL" id="LR743593">
    <property type="protein sequence ID" value="CAA2621749.1"/>
    <property type="molecule type" value="Genomic_DNA"/>
</dbReference>